<evidence type="ECO:0000256" key="7">
    <source>
        <dbReference type="SAM" id="MobiDB-lite"/>
    </source>
</evidence>
<dbReference type="InterPro" id="IPR036879">
    <property type="entry name" value="TF_MADSbox_sf"/>
</dbReference>
<organism evidence="9">
    <name type="scientific">Sesamum calycinum</name>
    <dbReference type="NCBI Taxonomy" id="2727403"/>
    <lineage>
        <taxon>Eukaryota</taxon>
        <taxon>Viridiplantae</taxon>
        <taxon>Streptophyta</taxon>
        <taxon>Embryophyta</taxon>
        <taxon>Tracheophyta</taxon>
        <taxon>Spermatophyta</taxon>
        <taxon>Magnoliopsida</taxon>
        <taxon>eudicotyledons</taxon>
        <taxon>Gunneridae</taxon>
        <taxon>Pentapetalae</taxon>
        <taxon>asterids</taxon>
        <taxon>lamiids</taxon>
        <taxon>Lamiales</taxon>
        <taxon>Pedaliaceae</taxon>
        <taxon>Sesamum</taxon>
    </lineage>
</organism>
<dbReference type="InterPro" id="IPR033896">
    <property type="entry name" value="MEF2-like_N"/>
</dbReference>
<evidence type="ECO:0000259" key="8">
    <source>
        <dbReference type="PROSITE" id="PS50066"/>
    </source>
</evidence>
<feature type="coiled-coil region" evidence="6">
    <location>
        <begin position="88"/>
        <end position="129"/>
    </location>
</feature>
<dbReference type="Gene3D" id="3.40.1810.10">
    <property type="entry name" value="Transcription factor, MADS-box"/>
    <property type="match status" value="1"/>
</dbReference>
<evidence type="ECO:0000313" key="9">
    <source>
        <dbReference type="EMBL" id="KAL0356955.1"/>
    </source>
</evidence>
<dbReference type="PANTHER" id="PTHR11945">
    <property type="entry name" value="MADS BOX PROTEIN"/>
    <property type="match status" value="1"/>
</dbReference>
<comment type="caution">
    <text evidence="9">The sequence shown here is derived from an EMBL/GenBank/DDBJ whole genome shotgun (WGS) entry which is preliminary data.</text>
</comment>
<dbReference type="InterPro" id="IPR002100">
    <property type="entry name" value="TF_MADSbox"/>
</dbReference>
<feature type="region of interest" description="Disordered" evidence="7">
    <location>
        <begin position="1"/>
        <end position="28"/>
    </location>
</feature>
<dbReference type="GO" id="GO:0045944">
    <property type="term" value="P:positive regulation of transcription by RNA polymerase II"/>
    <property type="evidence" value="ECO:0007669"/>
    <property type="project" value="InterPro"/>
</dbReference>
<dbReference type="CDD" id="cd00265">
    <property type="entry name" value="MADS_MEF2_like"/>
    <property type="match status" value="1"/>
</dbReference>
<comment type="subcellular location">
    <subcellularLocation>
        <location evidence="1">Nucleus</location>
    </subcellularLocation>
</comment>
<dbReference type="SMART" id="SM00432">
    <property type="entry name" value="MADS"/>
    <property type="match status" value="1"/>
</dbReference>
<accession>A0AAW2PL50</accession>
<feature type="compositionally biased region" description="Low complexity" evidence="7">
    <location>
        <begin position="1"/>
        <end position="20"/>
    </location>
</feature>
<reference evidence="9" key="1">
    <citation type="submission" date="2020-06" db="EMBL/GenBank/DDBJ databases">
        <authorList>
            <person name="Li T."/>
            <person name="Hu X."/>
            <person name="Zhang T."/>
            <person name="Song X."/>
            <person name="Zhang H."/>
            <person name="Dai N."/>
            <person name="Sheng W."/>
            <person name="Hou X."/>
            <person name="Wei L."/>
        </authorList>
    </citation>
    <scope>NUCLEOTIDE SEQUENCE</scope>
    <source>
        <strain evidence="9">KEN8</strain>
        <tissue evidence="9">Leaf</tissue>
    </source>
</reference>
<dbReference type="GO" id="GO:0000981">
    <property type="term" value="F:DNA-binding transcription factor activity, RNA polymerase II-specific"/>
    <property type="evidence" value="ECO:0007669"/>
    <property type="project" value="TreeGrafter"/>
</dbReference>
<proteinExistence type="predicted"/>
<keyword evidence="4" id="KW-0804">Transcription</keyword>
<dbReference type="GO" id="GO:0046983">
    <property type="term" value="F:protein dimerization activity"/>
    <property type="evidence" value="ECO:0007669"/>
    <property type="project" value="InterPro"/>
</dbReference>
<keyword evidence="5" id="KW-0539">Nucleus</keyword>
<dbReference type="FunFam" id="3.40.1810.10:FF:000006">
    <property type="entry name" value="Agamous-like MADS-box protein AGL62"/>
    <property type="match status" value="1"/>
</dbReference>
<evidence type="ECO:0000256" key="6">
    <source>
        <dbReference type="SAM" id="Coils"/>
    </source>
</evidence>
<evidence type="ECO:0000256" key="5">
    <source>
        <dbReference type="ARBA" id="ARBA00023242"/>
    </source>
</evidence>
<dbReference type="PRINTS" id="PR00404">
    <property type="entry name" value="MADSDOMAIN"/>
</dbReference>
<dbReference type="GO" id="GO:0005634">
    <property type="term" value="C:nucleus"/>
    <property type="evidence" value="ECO:0007669"/>
    <property type="project" value="UniProtKB-SubCell"/>
</dbReference>
<evidence type="ECO:0000256" key="2">
    <source>
        <dbReference type="ARBA" id="ARBA00023015"/>
    </source>
</evidence>
<sequence>MNSSDQNNPQENNPSQSNSQRKGKGRQKVDMVKIENETNLQVTFSKRRSGLFKKASELSTLCGAESAIVVFSPGDKAHSFGNPDVETIANSRANMRQSNQELTSVEGQLELERKRKQEHKDMRKANENQNWCPPRIDELNYQQLDELRRSLLSFKQNFENKVQNATSLANSYVQGTNPDAGTGGSFPWTTHSDPTTGFPFDPSMHQGPTDHQFALYGNKEDMYTSNAPLRIGGSSTASLFDVGSGSSNFTIPTNPMANYSPNPSTFPNLVTTTAGFATSFDPAAGNLGFTVQYPPPPTESSNMTFPCNYGNSSDMVPYVPGTGSSNLELERRRRENHAMTKTSFMDTKATMVVDLRGGDDGEGEGFWWERRGWAAGTEGVGEVAGGNGRADEELASQCVPRI</sequence>
<reference evidence="9" key="2">
    <citation type="journal article" date="2024" name="Plant">
        <title>Genomic evolution and insights into agronomic trait innovations of Sesamum species.</title>
        <authorList>
            <person name="Miao H."/>
            <person name="Wang L."/>
            <person name="Qu L."/>
            <person name="Liu H."/>
            <person name="Sun Y."/>
            <person name="Le M."/>
            <person name="Wang Q."/>
            <person name="Wei S."/>
            <person name="Zheng Y."/>
            <person name="Lin W."/>
            <person name="Duan Y."/>
            <person name="Cao H."/>
            <person name="Xiong S."/>
            <person name="Wang X."/>
            <person name="Wei L."/>
            <person name="Li C."/>
            <person name="Ma Q."/>
            <person name="Ju M."/>
            <person name="Zhao R."/>
            <person name="Li G."/>
            <person name="Mu C."/>
            <person name="Tian Q."/>
            <person name="Mei H."/>
            <person name="Zhang T."/>
            <person name="Gao T."/>
            <person name="Zhang H."/>
        </authorList>
    </citation>
    <scope>NUCLEOTIDE SEQUENCE</scope>
    <source>
        <strain evidence="9">KEN8</strain>
    </source>
</reference>
<evidence type="ECO:0000256" key="1">
    <source>
        <dbReference type="ARBA" id="ARBA00004123"/>
    </source>
</evidence>
<gene>
    <name evidence="9" type="ORF">Scaly_1381200</name>
</gene>
<dbReference type="EMBL" id="JACGWM010000008">
    <property type="protein sequence ID" value="KAL0356955.1"/>
    <property type="molecule type" value="Genomic_DNA"/>
</dbReference>
<evidence type="ECO:0000256" key="4">
    <source>
        <dbReference type="ARBA" id="ARBA00023163"/>
    </source>
</evidence>
<name>A0AAW2PL50_9LAMI</name>
<dbReference type="PROSITE" id="PS50066">
    <property type="entry name" value="MADS_BOX_2"/>
    <property type="match status" value="1"/>
</dbReference>
<evidence type="ECO:0000256" key="3">
    <source>
        <dbReference type="ARBA" id="ARBA00023125"/>
    </source>
</evidence>
<keyword evidence="3" id="KW-0238">DNA-binding</keyword>
<keyword evidence="2" id="KW-0805">Transcription regulation</keyword>
<dbReference type="Pfam" id="PF00319">
    <property type="entry name" value="SRF-TF"/>
    <property type="match status" value="1"/>
</dbReference>
<protein>
    <submittedName>
        <fullName evidence="9">Agamous-like MADS-box protein</fullName>
    </submittedName>
</protein>
<dbReference type="PANTHER" id="PTHR11945:SF776">
    <property type="entry name" value="AGAMOUS-LIKE 50-RELATED"/>
    <property type="match status" value="1"/>
</dbReference>
<dbReference type="AlphaFoldDB" id="A0AAW2PL50"/>
<dbReference type="GO" id="GO:0000978">
    <property type="term" value="F:RNA polymerase II cis-regulatory region sequence-specific DNA binding"/>
    <property type="evidence" value="ECO:0007669"/>
    <property type="project" value="TreeGrafter"/>
</dbReference>
<keyword evidence="6" id="KW-0175">Coiled coil</keyword>
<feature type="domain" description="MADS-box" evidence="8">
    <location>
        <begin position="24"/>
        <end position="84"/>
    </location>
</feature>
<dbReference type="SUPFAM" id="SSF55455">
    <property type="entry name" value="SRF-like"/>
    <property type="match status" value="1"/>
</dbReference>